<feature type="domain" description="Zn(2)-C6 fungal-type" evidence="2">
    <location>
        <begin position="19"/>
        <end position="49"/>
    </location>
</feature>
<dbReference type="GO" id="GO:0000981">
    <property type="term" value="F:DNA-binding transcription factor activity, RNA polymerase II-specific"/>
    <property type="evidence" value="ECO:0007669"/>
    <property type="project" value="InterPro"/>
</dbReference>
<dbReference type="CDD" id="cd00067">
    <property type="entry name" value="GAL4"/>
    <property type="match status" value="1"/>
</dbReference>
<comment type="caution">
    <text evidence="3">The sequence shown here is derived from an EMBL/GenBank/DDBJ whole genome shotgun (WGS) entry which is preliminary data.</text>
</comment>
<dbReference type="Gene3D" id="4.10.240.10">
    <property type="entry name" value="Zn(2)-C6 fungal-type DNA-binding domain"/>
    <property type="match status" value="1"/>
</dbReference>
<protein>
    <recommendedName>
        <fullName evidence="2">Zn(2)-C6 fungal-type domain-containing protein</fullName>
    </recommendedName>
</protein>
<dbReference type="PROSITE" id="PS50048">
    <property type="entry name" value="ZN2_CY6_FUNGAL_2"/>
    <property type="match status" value="1"/>
</dbReference>
<sequence length="531" mass="59427">MAALVTSAARLDPSRRPERCSACRRRKVRCDGVKPSCGLCTRLHLSCDWRKEWRFKTVSVAWGQIRQGAQSSILQAQSDSCVPGTTRYQAGDNGRSIQTQPLVSATNGHYARNTVDRGSDMSRAGTIKPASHGIPQVINPATVSRIQMLAIAMRHYLPIEELGYRCRELEQWPTLTFLNPNNSALFHAHAPLDAAVDAFTLAQASLSLKDTRLSVASVRRYSTCLAKLRIALEQVQRYSDNELLLCILMLQGVELMQPTSHIGGWLFHIHGAMRMLESQGPKLLTSYYETVLFHHVRQGAVLWGISHRKKIWLDHPDWLFMSTSAPMTSMETRLIDLGVKVPALLAVSDNLFKNGSRDQLGHRQHWIATSSASECISTWIQEFYLAKGVTLQVCNKDSFCGYLSAIAENPLQEAFLFLTYNDTWYLSMAWAYLFVIQNAQLTTLPFSNRTDEVRDELQASIDATVGNLCRVIPQFFDPAFGFLGRASINLFLRSINVYFEAKGDLRMTKFCQDVEGALSTSSSGHVIITGP</sequence>
<dbReference type="PANTHER" id="PTHR38111">
    <property type="entry name" value="ZN(2)-C6 FUNGAL-TYPE DOMAIN-CONTAINING PROTEIN-RELATED"/>
    <property type="match status" value="1"/>
</dbReference>
<dbReference type="AlphaFoldDB" id="A0A4T0B476"/>
<organism evidence="3 4">
    <name type="scientific">Aureobasidium pullulans</name>
    <name type="common">Black yeast</name>
    <name type="synonym">Pullularia pullulans</name>
    <dbReference type="NCBI Taxonomy" id="5580"/>
    <lineage>
        <taxon>Eukaryota</taxon>
        <taxon>Fungi</taxon>
        <taxon>Dikarya</taxon>
        <taxon>Ascomycota</taxon>
        <taxon>Pezizomycotina</taxon>
        <taxon>Dothideomycetes</taxon>
        <taxon>Dothideomycetidae</taxon>
        <taxon>Dothideales</taxon>
        <taxon>Saccotheciaceae</taxon>
        <taxon>Aureobasidium</taxon>
    </lineage>
</organism>
<dbReference type="SUPFAM" id="SSF57701">
    <property type="entry name" value="Zn2/Cys6 DNA-binding domain"/>
    <property type="match status" value="1"/>
</dbReference>
<dbReference type="PANTHER" id="PTHR38111:SF2">
    <property type="entry name" value="FINGER DOMAIN PROTEIN, PUTATIVE (AFU_ORTHOLOGUE AFUA_1G01560)-RELATED"/>
    <property type="match status" value="1"/>
</dbReference>
<evidence type="ECO:0000259" key="2">
    <source>
        <dbReference type="PROSITE" id="PS50048"/>
    </source>
</evidence>
<keyword evidence="1" id="KW-0539">Nucleus</keyword>
<name>A0A4T0B476_AURPU</name>
<evidence type="ECO:0000313" key="3">
    <source>
        <dbReference type="EMBL" id="TIA28203.1"/>
    </source>
</evidence>
<reference evidence="3 4" key="1">
    <citation type="submission" date="2018-10" db="EMBL/GenBank/DDBJ databases">
        <title>Fifty Aureobasidium pullulans genomes reveal a recombining polyextremotolerant generalist.</title>
        <authorList>
            <person name="Gostincar C."/>
            <person name="Turk M."/>
            <person name="Zajc J."/>
            <person name="Gunde-Cimerman N."/>
        </authorList>
    </citation>
    <scope>NUCLEOTIDE SEQUENCE [LARGE SCALE GENOMIC DNA]</scope>
    <source>
        <strain evidence="3 4">EXF-1645</strain>
    </source>
</reference>
<dbReference type="SMART" id="SM00066">
    <property type="entry name" value="GAL4"/>
    <property type="match status" value="1"/>
</dbReference>
<evidence type="ECO:0000313" key="4">
    <source>
        <dbReference type="Proteomes" id="UP000308724"/>
    </source>
</evidence>
<accession>A0A4T0B476</accession>
<dbReference type="EMBL" id="QZBZ01000635">
    <property type="protein sequence ID" value="TIA28203.1"/>
    <property type="molecule type" value="Genomic_DNA"/>
</dbReference>
<dbReference type="InterPro" id="IPR053178">
    <property type="entry name" value="Osmoadaptation_assoc"/>
</dbReference>
<dbReference type="InterPro" id="IPR036864">
    <property type="entry name" value="Zn2-C6_fun-type_DNA-bd_sf"/>
</dbReference>
<dbReference type="GO" id="GO:0008270">
    <property type="term" value="F:zinc ion binding"/>
    <property type="evidence" value="ECO:0007669"/>
    <property type="project" value="InterPro"/>
</dbReference>
<gene>
    <name evidence="3" type="ORF">D6C78_10852</name>
</gene>
<dbReference type="Proteomes" id="UP000308724">
    <property type="component" value="Unassembled WGS sequence"/>
</dbReference>
<proteinExistence type="predicted"/>
<dbReference type="InterPro" id="IPR001138">
    <property type="entry name" value="Zn2Cys6_DnaBD"/>
</dbReference>
<dbReference type="Pfam" id="PF00172">
    <property type="entry name" value="Zn_clus"/>
    <property type="match status" value="1"/>
</dbReference>
<evidence type="ECO:0000256" key="1">
    <source>
        <dbReference type="ARBA" id="ARBA00023242"/>
    </source>
</evidence>